<reference evidence="2 3" key="1">
    <citation type="submission" date="2019-02" db="EMBL/GenBank/DDBJ databases">
        <title>Deep-cultivation of Planctomycetes and their phenomic and genomic characterization uncovers novel biology.</title>
        <authorList>
            <person name="Wiegand S."/>
            <person name="Jogler M."/>
            <person name="Boedeker C."/>
            <person name="Pinto D."/>
            <person name="Vollmers J."/>
            <person name="Rivas-Marin E."/>
            <person name="Kohn T."/>
            <person name="Peeters S.H."/>
            <person name="Heuer A."/>
            <person name="Rast P."/>
            <person name="Oberbeckmann S."/>
            <person name="Bunk B."/>
            <person name="Jeske O."/>
            <person name="Meyerdierks A."/>
            <person name="Storesund J.E."/>
            <person name="Kallscheuer N."/>
            <person name="Luecker S."/>
            <person name="Lage O.M."/>
            <person name="Pohl T."/>
            <person name="Merkel B.J."/>
            <person name="Hornburger P."/>
            <person name="Mueller R.-W."/>
            <person name="Bruemmer F."/>
            <person name="Labrenz M."/>
            <person name="Spormann A.M."/>
            <person name="Op Den Camp H."/>
            <person name="Overmann J."/>
            <person name="Amann R."/>
            <person name="Jetten M.S.M."/>
            <person name="Mascher T."/>
            <person name="Medema M.H."/>
            <person name="Devos D.P."/>
            <person name="Kaster A.-K."/>
            <person name="Ovreas L."/>
            <person name="Rohde M."/>
            <person name="Galperin M.Y."/>
            <person name="Jogler C."/>
        </authorList>
    </citation>
    <scope>NUCLEOTIDE SEQUENCE [LARGE SCALE GENOMIC DNA]</scope>
    <source>
        <strain evidence="2 3">Poly59</strain>
    </source>
</reference>
<accession>A0A5C6EIJ1</accession>
<sequence>MAAYDDLNAKRIFTVAIISVVVTAVTALAVQVLYFSMKQWHEAETVSQNDYRRQNKILDDQTAQISSFGVDADSGNITIPVSDAMKLMVENKTKTNSSEKKSDNDET</sequence>
<proteinExistence type="predicted"/>
<keyword evidence="1" id="KW-1133">Transmembrane helix</keyword>
<evidence type="ECO:0000256" key="1">
    <source>
        <dbReference type="SAM" id="Phobius"/>
    </source>
</evidence>
<gene>
    <name evidence="2" type="ORF">Poly59_41800</name>
</gene>
<protein>
    <submittedName>
        <fullName evidence="2">Uncharacterized protein</fullName>
    </submittedName>
</protein>
<evidence type="ECO:0000313" key="3">
    <source>
        <dbReference type="Proteomes" id="UP000317977"/>
    </source>
</evidence>
<dbReference type="OrthoDB" id="283675at2"/>
<organism evidence="2 3">
    <name type="scientific">Rubripirellula reticaptiva</name>
    <dbReference type="NCBI Taxonomy" id="2528013"/>
    <lineage>
        <taxon>Bacteria</taxon>
        <taxon>Pseudomonadati</taxon>
        <taxon>Planctomycetota</taxon>
        <taxon>Planctomycetia</taxon>
        <taxon>Pirellulales</taxon>
        <taxon>Pirellulaceae</taxon>
        <taxon>Rubripirellula</taxon>
    </lineage>
</organism>
<dbReference type="AlphaFoldDB" id="A0A5C6EIJ1"/>
<dbReference type="RefSeq" id="WP_146535800.1">
    <property type="nucleotide sequence ID" value="NZ_SJPX01000004.1"/>
</dbReference>
<feature type="transmembrane region" description="Helical" evidence="1">
    <location>
        <begin position="12"/>
        <end position="35"/>
    </location>
</feature>
<comment type="caution">
    <text evidence="2">The sequence shown here is derived from an EMBL/GenBank/DDBJ whole genome shotgun (WGS) entry which is preliminary data.</text>
</comment>
<keyword evidence="1" id="KW-0812">Transmembrane</keyword>
<keyword evidence="1" id="KW-0472">Membrane</keyword>
<dbReference type="EMBL" id="SJPX01000004">
    <property type="protein sequence ID" value="TWU49563.1"/>
    <property type="molecule type" value="Genomic_DNA"/>
</dbReference>
<keyword evidence="3" id="KW-1185">Reference proteome</keyword>
<dbReference type="Proteomes" id="UP000317977">
    <property type="component" value="Unassembled WGS sequence"/>
</dbReference>
<evidence type="ECO:0000313" key="2">
    <source>
        <dbReference type="EMBL" id="TWU49563.1"/>
    </source>
</evidence>
<name>A0A5C6EIJ1_9BACT</name>